<evidence type="ECO:0000313" key="3">
    <source>
        <dbReference type="EMBL" id="MBJ7600160.1"/>
    </source>
</evidence>
<dbReference type="SMART" id="SM01008">
    <property type="entry name" value="Ald_Xan_dh_C"/>
    <property type="match status" value="1"/>
</dbReference>
<evidence type="ECO:0000259" key="2">
    <source>
        <dbReference type="SMART" id="SM01008"/>
    </source>
</evidence>
<dbReference type="Pfam" id="PF02738">
    <property type="entry name" value="MoCoBD_1"/>
    <property type="match status" value="1"/>
</dbReference>
<dbReference type="SUPFAM" id="SSF56003">
    <property type="entry name" value="Molybdenum cofactor-binding domain"/>
    <property type="match status" value="1"/>
</dbReference>
<keyword evidence="4" id="KW-1185">Reference proteome</keyword>
<feature type="region of interest" description="Disordered" evidence="1">
    <location>
        <begin position="730"/>
        <end position="755"/>
    </location>
</feature>
<dbReference type="EMBL" id="JAEKNR010000188">
    <property type="protein sequence ID" value="MBJ7600160.1"/>
    <property type="molecule type" value="Genomic_DNA"/>
</dbReference>
<accession>A0A934K899</accession>
<dbReference type="PANTHER" id="PTHR11908">
    <property type="entry name" value="XANTHINE DEHYDROGENASE"/>
    <property type="match status" value="1"/>
</dbReference>
<sequence length="755" mass="80085">MPEHPRGVGASIPRPDAPAKVRGSFQFASDLVAPGMLFGRTLRSPHPRALLRSLDTSAAERMPGVRAVLTAADVAGSLHYGVHGEADQPVLVPVGAEVRYAGEPVAIVAAEHPEQALQATRAIRAGYEEQQPLTDPVEALRRGESLRTLVIRRGDVRAEAEVVVEGYYEVGQQDQAPLGPEAGLAVPGADGREVDLWIATQALHVDLGQVAACLGLPRDRVRLRLAGVGGAFGAREDLSVQVHACMLALRTGRPVRMSYGREESFVGHVHRHPARMWYTHGAGRDGHLVFVRATIVLDGGAYASTSAAVTANAACFAAGPYRVPNALIWCGAARTNQVPNGAMRGFGAVQSCFGHESQMDLLAARLGIDPVELRLRNALRPGDRIITGQPLRGAAPVEELIRRCAELPAPPQTFEPMALPGGAGNLSERHHVRRGTGFAIGYKNIAYSEGSDDSVTARVRLERRDGEAVAVVKTAAAEVGQGLVTVLEQVVRTELGVESVELEPADTLVGDGGSSSASRQTWMAGGAVREASRLVREEVLRRAGPPGQGLAGGQVMDEEGSPLAPLALLLDQPVEREFEHHHRPTSSLDQDGQGEAHVSFMFVAQRATVDVDPEAGATRVVQVATAQDVGRAINPLQVHGQIEGAVAQGVGLATMEEIQARDGLILNASFTDYLLPTSLDMPAVESTLVEEAEPEAPYGAKGVGEPPLIASPVAIAAAMRQATGRRLRRLPVRPDELAGLSETRPQRWIEPGTAP</sequence>
<gene>
    <name evidence="3" type="ORF">JF922_19065</name>
</gene>
<dbReference type="RefSeq" id="WP_338203885.1">
    <property type="nucleotide sequence ID" value="NZ_JAEKNR010000188.1"/>
</dbReference>
<dbReference type="InterPro" id="IPR016208">
    <property type="entry name" value="Ald_Oxase/xanthine_DH-like"/>
</dbReference>
<evidence type="ECO:0000313" key="4">
    <source>
        <dbReference type="Proteomes" id="UP000612893"/>
    </source>
</evidence>
<dbReference type="InterPro" id="IPR037165">
    <property type="entry name" value="AldOxase/xan_DH_Mopterin-bd_sf"/>
</dbReference>
<dbReference type="InterPro" id="IPR036856">
    <property type="entry name" value="Ald_Oxase/Xan_DH_a/b_sf"/>
</dbReference>
<dbReference type="InterPro" id="IPR008274">
    <property type="entry name" value="AldOxase/xan_DH_MoCoBD1"/>
</dbReference>
<name>A0A934K899_9BACT</name>
<dbReference type="InterPro" id="IPR000674">
    <property type="entry name" value="Ald_Oxase/Xan_DH_a/b"/>
</dbReference>
<comment type="caution">
    <text evidence="3">The sequence shown here is derived from an EMBL/GenBank/DDBJ whole genome shotgun (WGS) entry which is preliminary data.</text>
</comment>
<organism evidence="3 4">
    <name type="scientific">Candidatus Nephthysia bennettiae</name>
    <dbReference type="NCBI Taxonomy" id="3127016"/>
    <lineage>
        <taxon>Bacteria</taxon>
        <taxon>Bacillati</taxon>
        <taxon>Candidatus Dormiibacterota</taxon>
        <taxon>Candidatus Dormibacteria</taxon>
        <taxon>Candidatus Dormibacterales</taxon>
        <taxon>Candidatus Dormibacteraceae</taxon>
        <taxon>Candidatus Nephthysia</taxon>
    </lineage>
</organism>
<evidence type="ECO:0000256" key="1">
    <source>
        <dbReference type="SAM" id="MobiDB-lite"/>
    </source>
</evidence>
<dbReference type="SUPFAM" id="SSF54665">
    <property type="entry name" value="CO dehydrogenase molybdoprotein N-domain-like"/>
    <property type="match status" value="1"/>
</dbReference>
<reference evidence="3" key="1">
    <citation type="submission" date="2020-10" db="EMBL/GenBank/DDBJ databases">
        <title>Ca. Dormibacterota MAGs.</title>
        <authorList>
            <person name="Montgomery K."/>
        </authorList>
    </citation>
    <scope>NUCLEOTIDE SEQUENCE [LARGE SCALE GENOMIC DNA]</scope>
    <source>
        <strain evidence="3">SC8812_S17_10</strain>
    </source>
</reference>
<dbReference type="Pfam" id="PF01315">
    <property type="entry name" value="Ald_Xan_dh_C"/>
    <property type="match status" value="1"/>
</dbReference>
<dbReference type="Gene3D" id="3.30.365.10">
    <property type="entry name" value="Aldehyde oxidase/xanthine dehydrogenase, molybdopterin binding domain"/>
    <property type="match status" value="4"/>
</dbReference>
<dbReference type="Gene3D" id="3.90.1170.50">
    <property type="entry name" value="Aldehyde oxidase/xanthine dehydrogenase, a/b hammerhead"/>
    <property type="match status" value="1"/>
</dbReference>
<proteinExistence type="predicted"/>
<feature type="domain" description="Aldehyde oxidase/xanthine dehydrogenase a/b hammerhead" evidence="2">
    <location>
        <begin position="22"/>
        <end position="131"/>
    </location>
</feature>
<dbReference type="AlphaFoldDB" id="A0A934K899"/>
<dbReference type="PANTHER" id="PTHR11908:SF157">
    <property type="entry name" value="XANTHINE DEHYDROGENASE SUBUNIT D-RELATED"/>
    <property type="match status" value="1"/>
</dbReference>
<dbReference type="InterPro" id="IPR046867">
    <property type="entry name" value="AldOxase/xan_DH_MoCoBD2"/>
</dbReference>
<dbReference type="Proteomes" id="UP000612893">
    <property type="component" value="Unassembled WGS sequence"/>
</dbReference>
<protein>
    <submittedName>
        <fullName evidence="3">Molybdopterin-dependent oxidoreductase</fullName>
    </submittedName>
</protein>
<dbReference type="Pfam" id="PF20256">
    <property type="entry name" value="MoCoBD_2"/>
    <property type="match status" value="1"/>
</dbReference>